<gene>
    <name evidence="2" type="ORF">RHGRI_031095</name>
</gene>
<dbReference type="AlphaFoldDB" id="A0AAV6I9Q8"/>
<name>A0AAV6I9Q8_9ERIC</name>
<reference evidence="2" key="1">
    <citation type="submission" date="2020-08" db="EMBL/GenBank/DDBJ databases">
        <title>Plant Genome Project.</title>
        <authorList>
            <person name="Zhang R.-G."/>
        </authorList>
    </citation>
    <scope>NUCLEOTIDE SEQUENCE</scope>
    <source>
        <strain evidence="2">WSP0</strain>
        <tissue evidence="2">Leaf</tissue>
    </source>
</reference>
<feature type="domain" description="Replication factor A C-terminal" evidence="1">
    <location>
        <begin position="34"/>
        <end position="128"/>
    </location>
</feature>
<evidence type="ECO:0000313" key="3">
    <source>
        <dbReference type="Proteomes" id="UP000823749"/>
    </source>
</evidence>
<organism evidence="2 3">
    <name type="scientific">Rhododendron griersonianum</name>
    <dbReference type="NCBI Taxonomy" id="479676"/>
    <lineage>
        <taxon>Eukaryota</taxon>
        <taxon>Viridiplantae</taxon>
        <taxon>Streptophyta</taxon>
        <taxon>Embryophyta</taxon>
        <taxon>Tracheophyta</taxon>
        <taxon>Spermatophyta</taxon>
        <taxon>Magnoliopsida</taxon>
        <taxon>eudicotyledons</taxon>
        <taxon>Gunneridae</taxon>
        <taxon>Pentapetalae</taxon>
        <taxon>asterids</taxon>
        <taxon>Ericales</taxon>
        <taxon>Ericaceae</taxon>
        <taxon>Ericoideae</taxon>
        <taxon>Rhodoreae</taxon>
        <taxon>Rhododendron</taxon>
    </lineage>
</organism>
<proteinExistence type="predicted"/>
<keyword evidence="3" id="KW-1185">Reference proteome</keyword>
<sequence>MNVTPMRNETPNVKKPIKINQLPTMVDKQEFYWIQAICKVVDLTQRFWYLTCSKCNNATDAISDGPFWCNHCKARVSPVANLKFNVELSDKTGSIVATVYPRDAEGMFGITAEYLKENLRQVIGNINAMLTMKKSSSCPSLHRNNSTTEEQQIQPMAIDNNNVEADPILAPSNNPTYNQLKAEVMELFRMLKLTHAGNQHLVSALQMNQTLPQLQQFHQVVEDEINAQLHQELSEFEELYLWNAIAFDEIAIPWNQ</sequence>
<evidence type="ECO:0000259" key="1">
    <source>
        <dbReference type="Pfam" id="PF08646"/>
    </source>
</evidence>
<comment type="caution">
    <text evidence="2">The sequence shown here is derived from an EMBL/GenBank/DDBJ whole genome shotgun (WGS) entry which is preliminary data.</text>
</comment>
<dbReference type="InterPro" id="IPR012340">
    <property type="entry name" value="NA-bd_OB-fold"/>
</dbReference>
<protein>
    <recommendedName>
        <fullName evidence="1">Replication factor A C-terminal domain-containing protein</fullName>
    </recommendedName>
</protein>
<dbReference type="Proteomes" id="UP000823749">
    <property type="component" value="Chromosome 11"/>
</dbReference>
<dbReference type="SUPFAM" id="SSF50249">
    <property type="entry name" value="Nucleic acid-binding proteins"/>
    <property type="match status" value="1"/>
</dbReference>
<dbReference type="EMBL" id="JACTNZ010000011">
    <property type="protein sequence ID" value="KAG5524308.1"/>
    <property type="molecule type" value="Genomic_DNA"/>
</dbReference>
<dbReference type="Gene3D" id="2.40.50.140">
    <property type="entry name" value="Nucleic acid-binding proteins"/>
    <property type="match status" value="1"/>
</dbReference>
<accession>A0AAV6I9Q8</accession>
<evidence type="ECO:0000313" key="2">
    <source>
        <dbReference type="EMBL" id="KAG5524308.1"/>
    </source>
</evidence>
<dbReference type="Pfam" id="PF08646">
    <property type="entry name" value="Rep_fac-A_C"/>
    <property type="match status" value="1"/>
</dbReference>
<dbReference type="InterPro" id="IPR013955">
    <property type="entry name" value="Rep_factor-A_C"/>
</dbReference>